<evidence type="ECO:0000256" key="6">
    <source>
        <dbReference type="ARBA" id="ARBA00023136"/>
    </source>
</evidence>
<evidence type="ECO:0000256" key="5">
    <source>
        <dbReference type="ARBA" id="ARBA00022989"/>
    </source>
</evidence>
<keyword evidence="3" id="KW-1003">Cell membrane</keyword>
<dbReference type="InterPro" id="IPR045324">
    <property type="entry name" value="Small_multidrug_res"/>
</dbReference>
<dbReference type="PANTHER" id="PTHR30561:SF0">
    <property type="entry name" value="GUANIDINIUM EXPORTER"/>
    <property type="match status" value="1"/>
</dbReference>
<dbReference type="PANTHER" id="PTHR30561">
    <property type="entry name" value="SMR FAMILY PROTON-DEPENDENT DRUG EFFLUX TRANSPORTER SUGE"/>
    <property type="match status" value="1"/>
</dbReference>
<dbReference type="Pfam" id="PF00893">
    <property type="entry name" value="Multi_Drug_Res"/>
    <property type="match status" value="1"/>
</dbReference>
<keyword evidence="12" id="KW-1185">Reference proteome</keyword>
<dbReference type="Gene3D" id="1.10.3730.20">
    <property type="match status" value="1"/>
</dbReference>
<gene>
    <name evidence="11" type="ORF">GQ41_2040</name>
</gene>
<feature type="transmembrane region" description="Helical" evidence="10">
    <location>
        <begin position="87"/>
        <end position="106"/>
    </location>
</feature>
<evidence type="ECO:0000256" key="9">
    <source>
        <dbReference type="RuleBase" id="RU003942"/>
    </source>
</evidence>
<evidence type="ECO:0000256" key="1">
    <source>
        <dbReference type="ARBA" id="ARBA00004651"/>
    </source>
</evidence>
<dbReference type="SUPFAM" id="SSF103481">
    <property type="entry name" value="Multidrug resistance efflux transporter EmrE"/>
    <property type="match status" value="1"/>
</dbReference>
<evidence type="ECO:0000256" key="2">
    <source>
        <dbReference type="ARBA" id="ARBA00022448"/>
    </source>
</evidence>
<dbReference type="EMBL" id="VHIF01000001">
    <property type="protein sequence ID" value="TQO37432.1"/>
    <property type="molecule type" value="Genomic_DNA"/>
</dbReference>
<evidence type="ECO:0000256" key="8">
    <source>
        <dbReference type="ARBA" id="ARBA00039168"/>
    </source>
</evidence>
<comment type="caution">
    <text evidence="11">The sequence shown here is derived from an EMBL/GenBank/DDBJ whole genome shotgun (WGS) entry which is preliminary data.</text>
</comment>
<evidence type="ECO:0000313" key="11">
    <source>
        <dbReference type="EMBL" id="TQO37432.1"/>
    </source>
</evidence>
<feature type="transmembrane region" description="Helical" evidence="10">
    <location>
        <begin position="33"/>
        <end position="50"/>
    </location>
</feature>
<evidence type="ECO:0000256" key="7">
    <source>
        <dbReference type="ARBA" id="ARBA00038151"/>
    </source>
</evidence>
<evidence type="ECO:0000256" key="10">
    <source>
        <dbReference type="SAM" id="Phobius"/>
    </source>
</evidence>
<comment type="similarity">
    <text evidence="7">Belongs to the drug/metabolite transporter (DMT) superfamily. Small multidrug resistance (SMR) (TC 2.A.7.1) family. Gdx/SugE subfamily.</text>
</comment>
<evidence type="ECO:0000313" key="12">
    <source>
        <dbReference type="Proteomes" id="UP000315363"/>
    </source>
</evidence>
<keyword evidence="6 10" id="KW-0472">Membrane</keyword>
<feature type="transmembrane region" description="Helical" evidence="10">
    <location>
        <begin position="62"/>
        <end position="81"/>
    </location>
</feature>
<dbReference type="InterPro" id="IPR037185">
    <property type="entry name" value="EmrE-like"/>
</dbReference>
<organism evidence="11 12">
    <name type="scientific">Arenibacter algicola</name>
    <dbReference type="NCBI Taxonomy" id="616991"/>
    <lineage>
        <taxon>Bacteria</taxon>
        <taxon>Pseudomonadati</taxon>
        <taxon>Bacteroidota</taxon>
        <taxon>Flavobacteriia</taxon>
        <taxon>Flavobacteriales</taxon>
        <taxon>Flavobacteriaceae</taxon>
        <taxon>Arenibacter</taxon>
    </lineage>
</organism>
<dbReference type="RefSeq" id="WP_031443270.1">
    <property type="nucleotide sequence ID" value="NZ_JPOO01000001.1"/>
</dbReference>
<reference evidence="11 12" key="1">
    <citation type="submission" date="2019-06" db="EMBL/GenBank/DDBJ databases">
        <title>A large-scale integrated study on North Sea by COGITO (Coastal Microbe Genomic &amp; Taxonomic Observatory).</title>
        <authorList>
            <person name="Teeling H."/>
        </authorList>
    </citation>
    <scope>NUCLEOTIDE SEQUENCE [LARGE SCALE GENOMIC DNA]</scope>
    <source>
        <strain evidence="11 12">MAR_2009_79</strain>
    </source>
</reference>
<proteinExistence type="inferred from homology"/>
<dbReference type="InterPro" id="IPR000390">
    <property type="entry name" value="Small_drug/metabolite_transptr"/>
</dbReference>
<name>A0ABY3A9J3_9FLAO</name>
<sequence length="108" mass="11761">MNWIFLIIAGLFEVAFAACLGKAKESTGMEASYWYIGFLLCLAISMLLLVKATQELPIGTAYAVWTGIGAVGTVLVGILVFKEPATFWRMFFITTLIGSIIGLKFVSN</sequence>
<keyword evidence="2" id="KW-0813">Transport</keyword>
<keyword evidence="4 9" id="KW-0812">Transmembrane</keyword>
<evidence type="ECO:0000256" key="4">
    <source>
        <dbReference type="ARBA" id="ARBA00022692"/>
    </source>
</evidence>
<accession>A0ABY3A9J3</accession>
<keyword evidence="5 10" id="KW-1133">Transmembrane helix</keyword>
<dbReference type="Proteomes" id="UP000315363">
    <property type="component" value="Unassembled WGS sequence"/>
</dbReference>
<evidence type="ECO:0000256" key="3">
    <source>
        <dbReference type="ARBA" id="ARBA00022475"/>
    </source>
</evidence>
<protein>
    <recommendedName>
        <fullName evidence="8">Guanidinium exporter</fullName>
    </recommendedName>
</protein>
<comment type="subcellular location">
    <subcellularLocation>
        <location evidence="1 9">Cell membrane</location>
        <topology evidence="1 9">Multi-pass membrane protein</topology>
    </subcellularLocation>
</comment>